<protein>
    <submittedName>
        <fullName evidence="2">Uncharacterized protein</fullName>
    </submittedName>
</protein>
<organism evidence="2 3">
    <name type="scientific">Daedalea quercina L-15889</name>
    <dbReference type="NCBI Taxonomy" id="1314783"/>
    <lineage>
        <taxon>Eukaryota</taxon>
        <taxon>Fungi</taxon>
        <taxon>Dikarya</taxon>
        <taxon>Basidiomycota</taxon>
        <taxon>Agaricomycotina</taxon>
        <taxon>Agaricomycetes</taxon>
        <taxon>Polyporales</taxon>
        <taxon>Fomitopsis</taxon>
    </lineage>
</organism>
<gene>
    <name evidence="2" type="ORF">DAEQUDRAFT_57066</name>
</gene>
<dbReference type="EMBL" id="KV429042">
    <property type="protein sequence ID" value="KZT72101.1"/>
    <property type="molecule type" value="Genomic_DNA"/>
</dbReference>
<keyword evidence="3" id="KW-1185">Reference proteome</keyword>
<sequence length="350" mass="38774">MPLGPVTCVHRRNGARFRTVDFGGDRLYSLPSTKFARLASMQASSQQAQLTQPSLASFLLNVYPFVKARHPGEGRRKWRLRVAEEFWKLPAEQKASYAKRTPVSNAIAEAEFVLDDDPLDELSDDAPSIGILLRTDYSNEEAWRAFCGKLQEGEAEFASAQSPEDVPMSGGTPQPAGGSTPSSVPDNDPNATEEDDENEDEDEDSAHIFFVIDAPPEGRARFENISNLAVLRMFNDVDIRAAPSPPAGTKRIKPPNRLVDHDGWQEIYTGKTVWIYDAKSNVDQCVRLVSGHGGPYGTASGDSWRARVSHICELQVNLTSGAMTIDFGGMDRWDYEERVRNLEEAVRLLS</sequence>
<reference evidence="2 3" key="1">
    <citation type="journal article" date="2016" name="Mol. Biol. Evol.">
        <title>Comparative Genomics of Early-Diverging Mushroom-Forming Fungi Provides Insights into the Origins of Lignocellulose Decay Capabilities.</title>
        <authorList>
            <person name="Nagy L.G."/>
            <person name="Riley R."/>
            <person name="Tritt A."/>
            <person name="Adam C."/>
            <person name="Daum C."/>
            <person name="Floudas D."/>
            <person name="Sun H."/>
            <person name="Yadav J.S."/>
            <person name="Pangilinan J."/>
            <person name="Larsson K.H."/>
            <person name="Matsuura K."/>
            <person name="Barry K."/>
            <person name="Labutti K."/>
            <person name="Kuo R."/>
            <person name="Ohm R.A."/>
            <person name="Bhattacharya S.S."/>
            <person name="Shirouzu T."/>
            <person name="Yoshinaga Y."/>
            <person name="Martin F.M."/>
            <person name="Grigoriev I.V."/>
            <person name="Hibbett D.S."/>
        </authorList>
    </citation>
    <scope>NUCLEOTIDE SEQUENCE [LARGE SCALE GENOMIC DNA]</scope>
    <source>
        <strain evidence="2 3">L-15889</strain>
    </source>
</reference>
<evidence type="ECO:0000256" key="1">
    <source>
        <dbReference type="SAM" id="MobiDB-lite"/>
    </source>
</evidence>
<dbReference type="STRING" id="1314783.A0A165SJU3"/>
<name>A0A165SJU3_9APHY</name>
<proteinExistence type="predicted"/>
<feature type="compositionally biased region" description="Acidic residues" evidence="1">
    <location>
        <begin position="191"/>
        <end position="203"/>
    </location>
</feature>
<dbReference type="OrthoDB" id="204784at2759"/>
<dbReference type="AlphaFoldDB" id="A0A165SJU3"/>
<accession>A0A165SJU3</accession>
<evidence type="ECO:0000313" key="2">
    <source>
        <dbReference type="EMBL" id="KZT72101.1"/>
    </source>
</evidence>
<dbReference type="Proteomes" id="UP000076727">
    <property type="component" value="Unassembled WGS sequence"/>
</dbReference>
<evidence type="ECO:0000313" key="3">
    <source>
        <dbReference type="Proteomes" id="UP000076727"/>
    </source>
</evidence>
<feature type="region of interest" description="Disordered" evidence="1">
    <location>
        <begin position="155"/>
        <end position="203"/>
    </location>
</feature>